<dbReference type="Proteomes" id="UP001497497">
    <property type="component" value="Unassembled WGS sequence"/>
</dbReference>
<evidence type="ECO:0000313" key="5">
    <source>
        <dbReference type="Proteomes" id="UP001497497"/>
    </source>
</evidence>
<dbReference type="GO" id="GO:0032433">
    <property type="term" value="C:filopodium tip"/>
    <property type="evidence" value="ECO:0007669"/>
    <property type="project" value="TreeGrafter"/>
</dbReference>
<name>A0AAV2H4Y0_LYMST</name>
<organism evidence="4 5">
    <name type="scientific">Lymnaea stagnalis</name>
    <name type="common">Great pond snail</name>
    <name type="synonym">Helix stagnalis</name>
    <dbReference type="NCBI Taxonomy" id="6523"/>
    <lineage>
        <taxon>Eukaryota</taxon>
        <taxon>Metazoa</taxon>
        <taxon>Spiralia</taxon>
        <taxon>Lophotrochozoa</taxon>
        <taxon>Mollusca</taxon>
        <taxon>Gastropoda</taxon>
        <taxon>Heterobranchia</taxon>
        <taxon>Euthyneura</taxon>
        <taxon>Panpulmonata</taxon>
        <taxon>Hygrophila</taxon>
        <taxon>Lymnaeoidea</taxon>
        <taxon>Lymnaeidae</taxon>
        <taxon>Lymnaea</taxon>
    </lineage>
</organism>
<sequence>MIELEVSNTNIQHMDNLQKMRPPSVIDRYFKKRFKTDVQNKTGEDQLILTHSNRVCVVCIADSHPLIREGKIATKVSFEDKGWNRLDNKFSGKSKRGAQWLDSQAPLCQVTCSDGSLYTLVCCIKGQLIEVNERLLQKPHLITEKPCGEGYLGVLLPGLKWYEREMQKLKSEEEYQSILESRENNLT</sequence>
<dbReference type="GO" id="GO:0030425">
    <property type="term" value="C:dendrite"/>
    <property type="evidence" value="ECO:0007669"/>
    <property type="project" value="TreeGrafter"/>
</dbReference>
<dbReference type="GO" id="GO:0003785">
    <property type="term" value="F:actin monomer binding"/>
    <property type="evidence" value="ECO:0007669"/>
    <property type="project" value="TreeGrafter"/>
</dbReference>
<dbReference type="GO" id="GO:0005634">
    <property type="term" value="C:nucleus"/>
    <property type="evidence" value="ECO:0007669"/>
    <property type="project" value="TreeGrafter"/>
</dbReference>
<dbReference type="GO" id="GO:0048813">
    <property type="term" value="P:dendrite morphogenesis"/>
    <property type="evidence" value="ECO:0007669"/>
    <property type="project" value="TreeGrafter"/>
</dbReference>
<gene>
    <name evidence="4" type="ORF">GSLYS_00002358001</name>
</gene>
<dbReference type="InterPro" id="IPR011053">
    <property type="entry name" value="Single_hybrid_motif"/>
</dbReference>
<evidence type="ECO:0000313" key="4">
    <source>
        <dbReference type="EMBL" id="CAL1528188.1"/>
    </source>
</evidence>
<comment type="caution">
    <text evidence="4">The sequence shown here is derived from an EMBL/GenBank/DDBJ whole genome shotgun (WGS) entry which is preliminary data.</text>
</comment>
<dbReference type="SUPFAM" id="SSF51230">
    <property type="entry name" value="Single hybrid motif"/>
    <property type="match status" value="1"/>
</dbReference>
<proteinExistence type="inferred from homology"/>
<dbReference type="Gene3D" id="2.40.50.100">
    <property type="match status" value="1"/>
</dbReference>
<dbReference type="AlphaFoldDB" id="A0AAV2H4Y0"/>
<dbReference type="GO" id="GO:0051015">
    <property type="term" value="F:actin filament binding"/>
    <property type="evidence" value="ECO:0007669"/>
    <property type="project" value="TreeGrafter"/>
</dbReference>
<dbReference type="PANTHER" id="PTHR13651">
    <property type="entry name" value="PROTEIN ABITRAM"/>
    <property type="match status" value="1"/>
</dbReference>
<dbReference type="GO" id="GO:0030027">
    <property type="term" value="C:lamellipodium"/>
    <property type="evidence" value="ECO:0007669"/>
    <property type="project" value="TreeGrafter"/>
</dbReference>
<keyword evidence="5" id="KW-1185">Reference proteome</keyword>
<reference evidence="4 5" key="1">
    <citation type="submission" date="2024-04" db="EMBL/GenBank/DDBJ databases">
        <authorList>
            <consortium name="Genoscope - CEA"/>
            <person name="William W."/>
        </authorList>
    </citation>
    <scope>NUCLEOTIDE SEQUENCE [LARGE SCALE GENOMIC DNA]</scope>
</reference>
<evidence type="ECO:0000256" key="2">
    <source>
        <dbReference type="ARBA" id="ARBA00019325"/>
    </source>
</evidence>
<dbReference type="GO" id="GO:0030833">
    <property type="term" value="P:regulation of actin filament polymerization"/>
    <property type="evidence" value="ECO:0007669"/>
    <property type="project" value="TreeGrafter"/>
</dbReference>
<dbReference type="InterPro" id="IPR033753">
    <property type="entry name" value="GCV_H/Fam206"/>
</dbReference>
<protein>
    <recommendedName>
        <fullName evidence="2">Protein Abitram</fullName>
    </recommendedName>
    <alternativeName>
        <fullName evidence="3">Actin-binding transcription modulator</fullName>
    </alternativeName>
</protein>
<evidence type="ECO:0000256" key="1">
    <source>
        <dbReference type="ARBA" id="ARBA00010764"/>
    </source>
</evidence>
<evidence type="ECO:0000256" key="3">
    <source>
        <dbReference type="ARBA" id="ARBA00030463"/>
    </source>
</evidence>
<dbReference type="Pfam" id="PF01597">
    <property type="entry name" value="GCV_H"/>
    <property type="match status" value="1"/>
</dbReference>
<dbReference type="PANTHER" id="PTHR13651:SF0">
    <property type="entry name" value="PROTEIN ABITRAM"/>
    <property type="match status" value="1"/>
</dbReference>
<comment type="similarity">
    <text evidence="1">Belongs to the ABITRAM family.</text>
</comment>
<accession>A0AAV2H4Y0</accession>
<dbReference type="GO" id="GO:0051489">
    <property type="term" value="P:regulation of filopodium assembly"/>
    <property type="evidence" value="ECO:0007669"/>
    <property type="project" value="TreeGrafter"/>
</dbReference>
<dbReference type="EMBL" id="CAXITT010000028">
    <property type="protein sequence ID" value="CAL1528188.1"/>
    <property type="molecule type" value="Genomic_DNA"/>
</dbReference>
<dbReference type="InterPro" id="IPR039169">
    <property type="entry name" value="Abitram"/>
</dbReference>